<gene>
    <name evidence="1" type="ORF">MM415B06319_0011</name>
</gene>
<organism evidence="1">
    <name type="scientific">viral metagenome</name>
    <dbReference type="NCBI Taxonomy" id="1070528"/>
    <lineage>
        <taxon>unclassified sequences</taxon>
        <taxon>metagenomes</taxon>
        <taxon>organismal metagenomes</taxon>
    </lineage>
</organism>
<dbReference type="AlphaFoldDB" id="A0A6M3LTC0"/>
<reference evidence="1" key="1">
    <citation type="submission" date="2020-03" db="EMBL/GenBank/DDBJ databases">
        <title>The deep terrestrial virosphere.</title>
        <authorList>
            <person name="Holmfeldt K."/>
            <person name="Nilsson E."/>
            <person name="Simone D."/>
            <person name="Lopez-Fernandez M."/>
            <person name="Wu X."/>
            <person name="de Brujin I."/>
            <person name="Lundin D."/>
            <person name="Andersson A."/>
            <person name="Bertilsson S."/>
            <person name="Dopson M."/>
        </authorList>
    </citation>
    <scope>NUCLEOTIDE SEQUENCE</scope>
    <source>
        <strain evidence="1">MM415B06319</strain>
    </source>
</reference>
<proteinExistence type="predicted"/>
<evidence type="ECO:0000313" key="1">
    <source>
        <dbReference type="EMBL" id="QJA97349.1"/>
    </source>
</evidence>
<dbReference type="EMBL" id="MT143485">
    <property type="protein sequence ID" value="QJA97349.1"/>
    <property type="molecule type" value="Genomic_DNA"/>
</dbReference>
<accession>A0A6M3LTC0</accession>
<name>A0A6M3LTC0_9ZZZZ</name>
<protein>
    <submittedName>
        <fullName evidence="1">Uncharacterized protein</fullName>
    </submittedName>
</protein>
<sequence length="108" mass="12878">MGSNFYHRTNLCDKCGRYDEEHIGKCSWGWSFSFHATEDIKTYKDWLEKFKQGGEIWDEEGEKFTIKEFKNLVKQKINGQNHAETFKKEDQYSYNDPEGHSFMKGEFS</sequence>